<protein>
    <submittedName>
        <fullName evidence="2">Uncharacterized protein</fullName>
    </submittedName>
</protein>
<keyword evidence="3" id="KW-1185">Reference proteome</keyword>
<feature type="non-terminal residue" evidence="2">
    <location>
        <position position="162"/>
    </location>
</feature>
<feature type="compositionally biased region" description="Polar residues" evidence="1">
    <location>
        <begin position="91"/>
        <end position="100"/>
    </location>
</feature>
<reference evidence="2" key="1">
    <citation type="submission" date="2020-05" db="EMBL/GenBank/DDBJ databases">
        <title>Phylogenomic resolution of chytrid fungi.</title>
        <authorList>
            <person name="Stajich J.E."/>
            <person name="Amses K."/>
            <person name="Simmons R."/>
            <person name="Seto K."/>
            <person name="Myers J."/>
            <person name="Bonds A."/>
            <person name="Quandt C.A."/>
            <person name="Barry K."/>
            <person name="Liu P."/>
            <person name="Grigoriev I."/>
            <person name="Longcore J.E."/>
            <person name="James T.Y."/>
        </authorList>
    </citation>
    <scope>NUCLEOTIDE SEQUENCE</scope>
    <source>
        <strain evidence="2">JEL0318</strain>
    </source>
</reference>
<dbReference type="AlphaFoldDB" id="A0AAD5WZE5"/>
<name>A0AAD5WZE5_9FUNG</name>
<organism evidence="2 3">
    <name type="scientific">Rhizophlyctis rosea</name>
    <dbReference type="NCBI Taxonomy" id="64517"/>
    <lineage>
        <taxon>Eukaryota</taxon>
        <taxon>Fungi</taxon>
        <taxon>Fungi incertae sedis</taxon>
        <taxon>Chytridiomycota</taxon>
        <taxon>Chytridiomycota incertae sedis</taxon>
        <taxon>Chytridiomycetes</taxon>
        <taxon>Rhizophlyctidales</taxon>
        <taxon>Rhizophlyctidaceae</taxon>
        <taxon>Rhizophlyctis</taxon>
    </lineage>
</organism>
<feature type="compositionally biased region" description="Polar residues" evidence="1">
    <location>
        <begin position="34"/>
        <end position="44"/>
    </location>
</feature>
<evidence type="ECO:0000313" key="3">
    <source>
        <dbReference type="Proteomes" id="UP001212841"/>
    </source>
</evidence>
<feature type="region of interest" description="Disordered" evidence="1">
    <location>
        <begin position="1"/>
        <end position="162"/>
    </location>
</feature>
<feature type="compositionally biased region" description="Polar residues" evidence="1">
    <location>
        <begin position="126"/>
        <end position="148"/>
    </location>
</feature>
<dbReference type="EMBL" id="JADGJD010000886">
    <property type="protein sequence ID" value="KAJ3047868.1"/>
    <property type="molecule type" value="Genomic_DNA"/>
</dbReference>
<sequence>MTDIVDFAGRQHRSSYQGNETPQQQQQQPQQQQETGGSLSSLTQPEIGDSGSYLPGVNELEAFSPPTRPWSSSRMGMEPMLGGGFAERNMSDSTEQSWASVNEYGSWGSGAPGARPSIAGQRRLQHPSSTTFSSNYGYGPTYSGSNYSGAARDSFPPSRSSY</sequence>
<gene>
    <name evidence="2" type="ORF">HK097_011088</name>
</gene>
<accession>A0AAD5WZE5</accession>
<dbReference type="Proteomes" id="UP001212841">
    <property type="component" value="Unassembled WGS sequence"/>
</dbReference>
<evidence type="ECO:0000256" key="1">
    <source>
        <dbReference type="SAM" id="MobiDB-lite"/>
    </source>
</evidence>
<proteinExistence type="predicted"/>
<comment type="caution">
    <text evidence="2">The sequence shown here is derived from an EMBL/GenBank/DDBJ whole genome shotgun (WGS) entry which is preliminary data.</text>
</comment>
<evidence type="ECO:0000313" key="2">
    <source>
        <dbReference type="EMBL" id="KAJ3047868.1"/>
    </source>
</evidence>
<feature type="compositionally biased region" description="Low complexity" evidence="1">
    <location>
        <begin position="22"/>
        <end position="33"/>
    </location>
</feature>